<dbReference type="GO" id="GO:0005886">
    <property type="term" value="C:plasma membrane"/>
    <property type="evidence" value="ECO:0007669"/>
    <property type="project" value="UniProtKB-SubCell"/>
</dbReference>
<dbReference type="Pfam" id="PF00528">
    <property type="entry name" value="BPD_transp_1"/>
    <property type="match status" value="1"/>
</dbReference>
<dbReference type="SUPFAM" id="SSF161098">
    <property type="entry name" value="MetI-like"/>
    <property type="match status" value="1"/>
</dbReference>
<evidence type="ECO:0000313" key="9">
    <source>
        <dbReference type="EMBL" id="AQP54808.1"/>
    </source>
</evidence>
<evidence type="ECO:0000256" key="6">
    <source>
        <dbReference type="ARBA" id="ARBA00023136"/>
    </source>
</evidence>
<feature type="transmembrane region" description="Helical" evidence="7">
    <location>
        <begin position="223"/>
        <end position="246"/>
    </location>
</feature>
<dbReference type="EMBL" id="CP019609">
    <property type="protein sequence ID" value="AQP54808.1"/>
    <property type="molecule type" value="Genomic_DNA"/>
</dbReference>
<evidence type="ECO:0000256" key="7">
    <source>
        <dbReference type="RuleBase" id="RU363032"/>
    </source>
</evidence>
<keyword evidence="4 7" id="KW-0812">Transmembrane</keyword>
<keyword evidence="10" id="KW-1185">Reference proteome</keyword>
<evidence type="ECO:0000256" key="1">
    <source>
        <dbReference type="ARBA" id="ARBA00004651"/>
    </source>
</evidence>
<reference evidence="9 10" key="1">
    <citation type="journal article" date="2010" name="Int. J. Syst. Evol. Microbiol.">
        <title>Vagococcus penaei sp. nov., isolated from spoilage microbiota of cooked shrimp (Penaeus vannamei).</title>
        <authorList>
            <person name="Jaffres E."/>
            <person name="Prevost H."/>
            <person name="Rossero A."/>
            <person name="Joffraud J.J."/>
            <person name="Dousset X."/>
        </authorList>
    </citation>
    <scope>NUCLEOTIDE SEQUENCE [LARGE SCALE GENOMIC DNA]</scope>
    <source>
        <strain evidence="9 10">CD276</strain>
    </source>
</reference>
<keyword evidence="2 7" id="KW-0813">Transport</keyword>
<dbReference type="KEGG" id="vpi:BW732_08165"/>
<dbReference type="PROSITE" id="PS50928">
    <property type="entry name" value="ABC_TM1"/>
    <property type="match status" value="1"/>
</dbReference>
<feature type="transmembrane region" description="Helical" evidence="7">
    <location>
        <begin position="192"/>
        <end position="211"/>
    </location>
</feature>
<dbReference type="GO" id="GO:0055085">
    <property type="term" value="P:transmembrane transport"/>
    <property type="evidence" value="ECO:0007669"/>
    <property type="project" value="InterPro"/>
</dbReference>
<dbReference type="InterPro" id="IPR000515">
    <property type="entry name" value="MetI-like"/>
</dbReference>
<dbReference type="InterPro" id="IPR035906">
    <property type="entry name" value="MetI-like_sf"/>
</dbReference>
<evidence type="ECO:0000256" key="5">
    <source>
        <dbReference type="ARBA" id="ARBA00022989"/>
    </source>
</evidence>
<sequence length="281" mass="31034">MTFPFDHVQLGRNQTIKIKKWTKQRVLMVSLLSLLASVTLYTLVTMDYGNLIVITAFKQFLTDSRTIFLEPTLSGRFPIQGLLLSLMMTLSLAVITTILAMFLAFGLALLAARNLSSKRLSYTIRLVMSVIRAVPTILWVLIFSIIMGLGTNAAVIGMLFHSVAYLTKTYSESIEEIDEGVIEALKASGANWFQIVGQAILPSTVTMLLSWTFLRFEINFTNAIAVGAAAGAGGLGFELAMTSGFYFDLHEIGVLVYLIFMVAAILEILSNRLKHKYISRG</sequence>
<evidence type="ECO:0000259" key="8">
    <source>
        <dbReference type="PROSITE" id="PS50928"/>
    </source>
</evidence>
<dbReference type="PANTHER" id="PTHR30043:SF1">
    <property type="entry name" value="ABC TRANSPORT SYSTEM PERMEASE PROTEIN P69"/>
    <property type="match status" value="1"/>
</dbReference>
<dbReference type="STRING" id="633807.BW732_08165"/>
<comment type="similarity">
    <text evidence="7">Belongs to the binding-protein-dependent transport system permease family.</text>
</comment>
<evidence type="ECO:0000313" key="10">
    <source>
        <dbReference type="Proteomes" id="UP000188246"/>
    </source>
</evidence>
<dbReference type="Proteomes" id="UP000188246">
    <property type="component" value="Chromosome"/>
</dbReference>
<keyword evidence="6 7" id="KW-0472">Membrane</keyword>
<feature type="transmembrane region" description="Helical" evidence="7">
    <location>
        <begin position="26"/>
        <end position="44"/>
    </location>
</feature>
<accession>A0A1Q2D8P3</accession>
<feature type="domain" description="ABC transmembrane type-1" evidence="8">
    <location>
        <begin position="86"/>
        <end position="270"/>
    </location>
</feature>
<organism evidence="9 10">
    <name type="scientific">Vagococcus penaei</name>
    <dbReference type="NCBI Taxonomy" id="633807"/>
    <lineage>
        <taxon>Bacteria</taxon>
        <taxon>Bacillati</taxon>
        <taxon>Bacillota</taxon>
        <taxon>Bacilli</taxon>
        <taxon>Lactobacillales</taxon>
        <taxon>Enterococcaceae</taxon>
        <taxon>Vagococcus</taxon>
    </lineage>
</organism>
<evidence type="ECO:0000256" key="3">
    <source>
        <dbReference type="ARBA" id="ARBA00022475"/>
    </source>
</evidence>
<gene>
    <name evidence="9" type="ORF">BW732_08165</name>
</gene>
<feature type="transmembrane region" description="Helical" evidence="7">
    <location>
        <begin position="252"/>
        <end position="270"/>
    </location>
</feature>
<dbReference type="Gene3D" id="1.10.3720.10">
    <property type="entry name" value="MetI-like"/>
    <property type="match status" value="1"/>
</dbReference>
<protein>
    <submittedName>
        <fullName evidence="9">ABC transporter permease</fullName>
    </submittedName>
</protein>
<proteinExistence type="inferred from homology"/>
<keyword evidence="3" id="KW-1003">Cell membrane</keyword>
<name>A0A1Q2D8P3_9ENTE</name>
<dbReference type="PANTHER" id="PTHR30043">
    <property type="entry name" value="PHOSPHONATES TRANSPORT SYSTEM PERMEASE PROTEIN"/>
    <property type="match status" value="1"/>
</dbReference>
<evidence type="ECO:0000256" key="4">
    <source>
        <dbReference type="ARBA" id="ARBA00022692"/>
    </source>
</evidence>
<dbReference type="CDD" id="cd06261">
    <property type="entry name" value="TM_PBP2"/>
    <property type="match status" value="1"/>
</dbReference>
<keyword evidence="5 7" id="KW-1133">Transmembrane helix</keyword>
<dbReference type="AlphaFoldDB" id="A0A1Q2D8P3"/>
<feature type="transmembrane region" description="Helical" evidence="7">
    <location>
        <begin position="133"/>
        <end position="160"/>
    </location>
</feature>
<feature type="transmembrane region" description="Helical" evidence="7">
    <location>
        <begin position="82"/>
        <end position="112"/>
    </location>
</feature>
<evidence type="ECO:0000256" key="2">
    <source>
        <dbReference type="ARBA" id="ARBA00022448"/>
    </source>
</evidence>
<comment type="subcellular location">
    <subcellularLocation>
        <location evidence="1 7">Cell membrane</location>
        <topology evidence="1 7">Multi-pass membrane protein</topology>
    </subcellularLocation>
</comment>